<evidence type="ECO:0000313" key="3">
    <source>
        <dbReference type="EMBL" id="MDQ0257106.1"/>
    </source>
</evidence>
<protein>
    <submittedName>
        <fullName evidence="3">Sugar lactone lactonase YvrE</fullName>
    </submittedName>
</protein>
<evidence type="ECO:0000259" key="2">
    <source>
        <dbReference type="Pfam" id="PF08450"/>
    </source>
</evidence>
<dbReference type="Gene3D" id="2.120.10.30">
    <property type="entry name" value="TolB, C-terminal domain"/>
    <property type="match status" value="1"/>
</dbReference>
<reference evidence="3 4" key="1">
    <citation type="submission" date="2023-07" db="EMBL/GenBank/DDBJ databases">
        <title>Genomic Encyclopedia of Type Strains, Phase IV (KMG-IV): sequencing the most valuable type-strain genomes for metagenomic binning, comparative biology and taxonomic classification.</title>
        <authorList>
            <person name="Goeker M."/>
        </authorList>
    </citation>
    <scope>NUCLEOTIDE SEQUENCE [LARGE SCALE GENOMIC DNA]</scope>
    <source>
        <strain evidence="3 4">DSM 9768</strain>
    </source>
</reference>
<feature type="domain" description="SMP-30/Gluconolactonase/LRE-like region" evidence="2">
    <location>
        <begin position="11"/>
        <end position="274"/>
    </location>
</feature>
<comment type="caution">
    <text evidence="3">The sequence shown here is derived from an EMBL/GenBank/DDBJ whole genome shotgun (WGS) entry which is preliminary data.</text>
</comment>
<dbReference type="Proteomes" id="UP001230005">
    <property type="component" value="Unassembled WGS sequence"/>
</dbReference>
<evidence type="ECO:0000256" key="1">
    <source>
        <dbReference type="ARBA" id="ARBA00008853"/>
    </source>
</evidence>
<dbReference type="Pfam" id="PF08450">
    <property type="entry name" value="SGL"/>
    <property type="match status" value="1"/>
</dbReference>
<dbReference type="InterPro" id="IPR011042">
    <property type="entry name" value="6-blade_b-propeller_TolB-like"/>
</dbReference>
<dbReference type="SUPFAM" id="SSF63829">
    <property type="entry name" value="Calcium-dependent phosphotriesterase"/>
    <property type="match status" value="1"/>
</dbReference>
<organism evidence="3 4">
    <name type="scientific">Evansella vedderi</name>
    <dbReference type="NCBI Taxonomy" id="38282"/>
    <lineage>
        <taxon>Bacteria</taxon>
        <taxon>Bacillati</taxon>
        <taxon>Bacillota</taxon>
        <taxon>Bacilli</taxon>
        <taxon>Bacillales</taxon>
        <taxon>Bacillaceae</taxon>
        <taxon>Evansella</taxon>
    </lineage>
</organism>
<dbReference type="PANTHER" id="PTHR10907">
    <property type="entry name" value="REGUCALCIN"/>
    <property type="match status" value="1"/>
</dbReference>
<dbReference type="InterPro" id="IPR005511">
    <property type="entry name" value="SMP-30"/>
</dbReference>
<dbReference type="InterPro" id="IPR013658">
    <property type="entry name" value="SGL"/>
</dbReference>
<accession>A0ABU0A0U6</accession>
<proteinExistence type="inferred from homology"/>
<dbReference type="PANTHER" id="PTHR10907:SF47">
    <property type="entry name" value="REGUCALCIN"/>
    <property type="match status" value="1"/>
</dbReference>
<evidence type="ECO:0000313" key="4">
    <source>
        <dbReference type="Proteomes" id="UP001230005"/>
    </source>
</evidence>
<gene>
    <name evidence="3" type="ORF">J2S74_004552</name>
</gene>
<dbReference type="PRINTS" id="PR01790">
    <property type="entry name" value="SMP30FAMILY"/>
</dbReference>
<name>A0ABU0A0U6_9BACI</name>
<keyword evidence="4" id="KW-1185">Reference proteome</keyword>
<sequence length="316" mass="36072">MRVVGNERTFFGEGPFWDHDNQCLYRVDITNKRIISVNLITEEEKTFEFPEPVTSMVKYSKDELIITMKDGLYLFHTKDETLEAFVKPEGLNEKLLLNDAKCDPEGRLWVGSVNDDFKLYKEHIISEFIGGNATLYKVDTNLDVQPMKDKVTVSNGMDWDRERNFYYYVDSATEGISRFDYDPKTGKLSNEEVVYKFNELDGFPDGMTIDQEGMLWVALFKSGQVAKKNPSNGIIAKINPFEKKWVDSITVPTTHVTSCAFGGEDLSTLFISTAIDLLPEEERKKQPLAGRLFAVDLDVGGYAPNVFRSNVTFNRR</sequence>
<dbReference type="RefSeq" id="WP_307330296.1">
    <property type="nucleotide sequence ID" value="NZ_JAUSUG010000023.1"/>
</dbReference>
<comment type="similarity">
    <text evidence="1">Belongs to the SMP-30/CGR1 family.</text>
</comment>
<dbReference type="EMBL" id="JAUSUG010000023">
    <property type="protein sequence ID" value="MDQ0257106.1"/>
    <property type="molecule type" value="Genomic_DNA"/>
</dbReference>